<evidence type="ECO:0000313" key="2">
    <source>
        <dbReference type="EMBL" id="SVB29398.1"/>
    </source>
</evidence>
<name>A0A382CTB9_9ZZZZ</name>
<gene>
    <name evidence="2" type="ORF">METZ01_LOCUS182252</name>
</gene>
<reference evidence="2" key="1">
    <citation type="submission" date="2018-05" db="EMBL/GenBank/DDBJ databases">
        <authorList>
            <person name="Lanie J.A."/>
            <person name="Ng W.-L."/>
            <person name="Kazmierczak K.M."/>
            <person name="Andrzejewski T.M."/>
            <person name="Davidsen T.M."/>
            <person name="Wayne K.J."/>
            <person name="Tettelin H."/>
            <person name="Glass J.I."/>
            <person name="Rusch D."/>
            <person name="Podicherti R."/>
            <person name="Tsui H.-C.T."/>
            <person name="Winkler M.E."/>
        </authorList>
    </citation>
    <scope>NUCLEOTIDE SEQUENCE</scope>
</reference>
<evidence type="ECO:0000256" key="1">
    <source>
        <dbReference type="SAM" id="Coils"/>
    </source>
</evidence>
<dbReference type="InterPro" id="IPR032427">
    <property type="entry name" value="P22_portal"/>
</dbReference>
<proteinExistence type="predicted"/>
<sequence length="347" mass="38574">HIVNTTANSGWMVESGSLVGLQADDLEEHGAETGLVLEYNRGSTPPLKIQPNQIPTGLDRIGQKAAANIQTISGINDSMLGSDSAEVSGVAIQAKQNRGVIMIQVPLDNLRKARQYLAERILHLLQTFYTEERIIMVTNEDMPTEPREEVAINVETPEGRIINDLTLGEYDVIVATAPARDSFDEVQFAEALNLRQVGVMIPDDAIVQYSHLAKKEELAERIRAIAGQQEPTPEEVDMMQMQEQMEMQRLQLELSKLEAEVRHIQSESALNVAKVQETADIDPQLRVAELQAKIQLKREELDLRRQLSAATNEVRTNQQTTNAAARIAATAMQTAVKRPEPSERTIQ</sequence>
<dbReference type="AlphaFoldDB" id="A0A382CTB9"/>
<protein>
    <submittedName>
        <fullName evidence="2">Uncharacterized protein</fullName>
    </submittedName>
</protein>
<accession>A0A382CTB9</accession>
<feature type="coiled-coil region" evidence="1">
    <location>
        <begin position="238"/>
        <end position="267"/>
    </location>
</feature>
<dbReference type="Pfam" id="PF16510">
    <property type="entry name" value="P22_portal"/>
    <property type="match status" value="1"/>
</dbReference>
<feature type="non-terminal residue" evidence="2">
    <location>
        <position position="1"/>
    </location>
</feature>
<organism evidence="2">
    <name type="scientific">marine metagenome</name>
    <dbReference type="NCBI Taxonomy" id="408172"/>
    <lineage>
        <taxon>unclassified sequences</taxon>
        <taxon>metagenomes</taxon>
        <taxon>ecological metagenomes</taxon>
    </lineage>
</organism>
<dbReference type="EMBL" id="UINC01036043">
    <property type="protein sequence ID" value="SVB29398.1"/>
    <property type="molecule type" value="Genomic_DNA"/>
</dbReference>
<keyword evidence="1" id="KW-0175">Coiled coil</keyword>